<feature type="signal peptide" evidence="1">
    <location>
        <begin position="1"/>
        <end position="30"/>
    </location>
</feature>
<dbReference type="WBParaSite" id="MCU_013790-RA">
    <property type="protein sequence ID" value="MCU_013790-RA"/>
    <property type="gene ID" value="MCU_013790"/>
</dbReference>
<evidence type="ECO:0000256" key="1">
    <source>
        <dbReference type="SAM" id="SignalP"/>
    </source>
</evidence>
<proteinExistence type="predicted"/>
<accession>A0A5K3G626</accession>
<evidence type="ECO:0000313" key="2">
    <source>
        <dbReference type="WBParaSite" id="MCU_013790-RA"/>
    </source>
</evidence>
<name>A0A5K3G626_MESCO</name>
<protein>
    <submittedName>
        <fullName evidence="2">Secreted protein</fullName>
    </submittedName>
</protein>
<dbReference type="AlphaFoldDB" id="A0A5K3G626"/>
<sequence>MFDQVIWRPPKCVNCVPGIVVPLLLHLCLLREIAFQHDTQRCTSHLSRVVLQLSTHSIANANEFRKQVRCCCV</sequence>
<reference evidence="2" key="1">
    <citation type="submission" date="2019-11" db="UniProtKB">
        <authorList>
            <consortium name="WormBaseParasite"/>
        </authorList>
    </citation>
    <scope>IDENTIFICATION</scope>
</reference>
<organism evidence="2">
    <name type="scientific">Mesocestoides corti</name>
    <name type="common">Flatworm</name>
    <dbReference type="NCBI Taxonomy" id="53468"/>
    <lineage>
        <taxon>Eukaryota</taxon>
        <taxon>Metazoa</taxon>
        <taxon>Spiralia</taxon>
        <taxon>Lophotrochozoa</taxon>
        <taxon>Platyhelminthes</taxon>
        <taxon>Cestoda</taxon>
        <taxon>Eucestoda</taxon>
        <taxon>Cyclophyllidea</taxon>
        <taxon>Mesocestoididae</taxon>
        <taxon>Mesocestoides</taxon>
    </lineage>
</organism>
<feature type="chain" id="PRO_5024397456" evidence="1">
    <location>
        <begin position="31"/>
        <end position="73"/>
    </location>
</feature>
<keyword evidence="1" id="KW-0732">Signal</keyword>